<dbReference type="PATRIC" id="fig|234621.6.peg.426"/>
<gene>
    <name evidence="1" type="ordered locus">RER_pREL1-02960</name>
</gene>
<evidence type="ECO:0008006" key="3">
    <source>
        <dbReference type="Google" id="ProtNLM"/>
    </source>
</evidence>
<accession>Q3L974</accession>
<name>Q3L974_RHOE4</name>
<sequence>MPQFRSDRRTPADYGLLVAAATLYNDSSVGLVQQQLSKHGIRSTISGPELSGPGIARKVLVFPEDHHRAFRVLCNENEDL</sequence>
<proteinExistence type="predicted"/>
<keyword evidence="1" id="KW-0614">Plasmid</keyword>
<dbReference type="RefSeq" id="WP_011331503.1">
    <property type="nucleotide sequence ID" value="NC_007491.1"/>
</dbReference>
<dbReference type="KEGG" id="rer:RER_pREL1-02960"/>
<protein>
    <recommendedName>
        <fullName evidence="3">DUF2007 domain-containing protein</fullName>
    </recommendedName>
</protein>
<organism evidence="1 2">
    <name type="scientific">Rhodococcus erythropolis (strain PR4 / NBRC 100887)</name>
    <dbReference type="NCBI Taxonomy" id="234621"/>
    <lineage>
        <taxon>Bacteria</taxon>
        <taxon>Bacillati</taxon>
        <taxon>Actinomycetota</taxon>
        <taxon>Actinomycetes</taxon>
        <taxon>Mycobacteriales</taxon>
        <taxon>Nocardiaceae</taxon>
        <taxon>Rhodococcus</taxon>
        <taxon>Rhodococcus erythropolis group</taxon>
    </lineage>
</organism>
<evidence type="ECO:0000313" key="1">
    <source>
        <dbReference type="EMBL" id="BAE46239.1"/>
    </source>
</evidence>
<evidence type="ECO:0000313" key="2">
    <source>
        <dbReference type="Proteomes" id="UP000002204"/>
    </source>
</evidence>
<dbReference type="HOGENOM" id="CLU_2587385_0_0_11"/>
<reference evidence="2" key="1">
    <citation type="submission" date="2005-03" db="EMBL/GenBank/DDBJ databases">
        <title>Comparison of the complete genome sequences of Rhodococcus erythropolis PR4 and Rhodococcus opacus B4.</title>
        <authorList>
            <person name="Takarada H."/>
            <person name="Sekine M."/>
            <person name="Hosoyama A."/>
            <person name="Yamada R."/>
            <person name="Fujisawa T."/>
            <person name="Omata S."/>
            <person name="Shimizu A."/>
            <person name="Tsukatani N."/>
            <person name="Tanikawa S."/>
            <person name="Fujita N."/>
            <person name="Harayama S."/>
        </authorList>
    </citation>
    <scope>NUCLEOTIDE SEQUENCE [LARGE SCALE GENOMIC DNA]</scope>
    <source>
        <strain evidence="2">PR4 / NBRC 100887</strain>
        <plasmid evidence="2">pREL1</plasmid>
    </source>
</reference>
<geneLocation type="plasmid" evidence="1 2">
    <name>pREL1</name>
</geneLocation>
<dbReference type="Proteomes" id="UP000002204">
    <property type="component" value="Plasmid pREL1"/>
</dbReference>
<dbReference type="AlphaFoldDB" id="Q3L974"/>
<dbReference type="EMBL" id="AP008931">
    <property type="protein sequence ID" value="BAE46239.1"/>
    <property type="molecule type" value="Genomic_DNA"/>
</dbReference>
<reference evidence="1 2" key="2">
    <citation type="journal article" date="2006" name="Environ. Microbiol.">
        <title>Sequence analysis of three plasmids harboured in Rhodococcus erythropolis strain PR4.</title>
        <authorList>
            <person name="Sekine M."/>
            <person name="Tanikawa S."/>
            <person name="Omata S."/>
            <person name="Saito M."/>
            <person name="Fujisawa T."/>
            <person name="Tsukatani N."/>
            <person name="Tajima T."/>
            <person name="Sekigawa T."/>
            <person name="Kosugi H."/>
            <person name="Matsuo Y."/>
            <person name="Nishiko R."/>
            <person name="Imamura K."/>
            <person name="Ito M."/>
            <person name="Narita H."/>
            <person name="Tago S."/>
            <person name="Fujita N."/>
            <person name="Harayama S."/>
        </authorList>
    </citation>
    <scope>NUCLEOTIDE SEQUENCE [LARGE SCALE GENOMIC DNA]</scope>
    <source>
        <strain evidence="2">PR4 / NBRC 100887</strain>
        <plasmid evidence="1 2">pREL1</plasmid>
    </source>
</reference>